<name>A0AAW9PRS9_9CYAN</name>
<dbReference type="InterPro" id="IPR018971">
    <property type="entry name" value="DUF1997"/>
</dbReference>
<dbReference type="Proteomes" id="UP001333818">
    <property type="component" value="Unassembled WGS sequence"/>
</dbReference>
<gene>
    <name evidence="1" type="ORF">V2H45_12290</name>
</gene>
<evidence type="ECO:0000313" key="2">
    <source>
        <dbReference type="Proteomes" id="UP001333818"/>
    </source>
</evidence>
<comment type="caution">
    <text evidence="1">The sequence shown here is derived from an EMBL/GenBank/DDBJ whole genome shotgun (WGS) entry which is preliminary data.</text>
</comment>
<dbReference type="AlphaFoldDB" id="A0AAW9PRS9"/>
<dbReference type="EMBL" id="JAZBJZ010000044">
    <property type="protein sequence ID" value="MEE3717534.1"/>
    <property type="molecule type" value="Genomic_DNA"/>
</dbReference>
<protein>
    <submittedName>
        <fullName evidence="1">DUF1997 domain-containing protein</fullName>
    </submittedName>
</protein>
<sequence>MQPESTNRTINDAIAPISPIGESMENADSSETTDFTHMKPSDLGITEAQLDEANHLAAEEVENIEDKNKKVYPLTQFRNHFVGYMDLFAEQSVVMTYLDSHQGWFKRCAHPFKAEPIGTTGYAMGVGRVGAFGYYVYPNVGLNLLPQENSVYRIVTIPIPDQEPQGYEVDFQAEMRLQPRSLAEVLSGEELAQNPTMTSIEWDLNLTVTLQFPPFIHRMSKDMIQKTGDGVLAFVVKHVSNSLTAKVQNDFHKTHNIKVPKKVKLRK</sequence>
<accession>A0AAW9PRS9</accession>
<keyword evidence="2" id="KW-1185">Reference proteome</keyword>
<dbReference type="Pfam" id="PF09366">
    <property type="entry name" value="DUF1997"/>
    <property type="match status" value="1"/>
</dbReference>
<dbReference type="RefSeq" id="WP_330483963.1">
    <property type="nucleotide sequence ID" value="NZ_JAZBJZ010000044.1"/>
</dbReference>
<evidence type="ECO:0000313" key="1">
    <source>
        <dbReference type="EMBL" id="MEE3717534.1"/>
    </source>
</evidence>
<reference evidence="1" key="1">
    <citation type="submission" date="2024-01" db="EMBL/GenBank/DDBJ databases">
        <title>Bank of Algae and Cyanobacteria of the Azores (BACA) strain genomes.</title>
        <authorList>
            <person name="Luz R."/>
            <person name="Cordeiro R."/>
            <person name="Fonseca A."/>
            <person name="Goncalves V."/>
        </authorList>
    </citation>
    <scope>NUCLEOTIDE SEQUENCE</scope>
    <source>
        <strain evidence="1">BACA0141</strain>
    </source>
</reference>
<proteinExistence type="predicted"/>
<organism evidence="1 2">
    <name type="scientific">Tumidithrix elongata BACA0141</name>
    <dbReference type="NCBI Taxonomy" id="2716417"/>
    <lineage>
        <taxon>Bacteria</taxon>
        <taxon>Bacillati</taxon>
        <taxon>Cyanobacteriota</taxon>
        <taxon>Cyanophyceae</taxon>
        <taxon>Pseudanabaenales</taxon>
        <taxon>Pseudanabaenaceae</taxon>
        <taxon>Tumidithrix</taxon>
        <taxon>Tumidithrix elongata</taxon>
    </lineage>
</organism>